<keyword evidence="5" id="KW-1185">Reference proteome</keyword>
<reference evidence="4 5" key="1">
    <citation type="journal article" date="2013" name="ISME J.">
        <title>A metabolic model for members of the genus Tetrasphaera involved in enhanced biological phosphorus removal.</title>
        <authorList>
            <person name="Kristiansen R."/>
            <person name="Nguyen H.T.T."/>
            <person name="Saunders A.M."/>
            <person name="Nielsen J.L."/>
            <person name="Wimmer R."/>
            <person name="Le V.Q."/>
            <person name="McIlroy S.J."/>
            <person name="Petrovski S."/>
            <person name="Seviour R.J."/>
            <person name="Calteau A."/>
            <person name="Nielsen K.L."/>
            <person name="Nielsen P.H."/>
        </authorList>
    </citation>
    <scope>NUCLEOTIDE SEQUENCE [LARGE SCALE GENOMIC DNA]</scope>
    <source>
        <strain evidence="4 5">Lp2</strain>
    </source>
</reference>
<dbReference type="GO" id="GO:0032259">
    <property type="term" value="P:methylation"/>
    <property type="evidence" value="ECO:0007669"/>
    <property type="project" value="UniProtKB-KW"/>
</dbReference>
<sequence>MTGQDHYFSARPATADQRQEVAVELMGRRVVVETAPGIFSPGGLDKGTAVLLGEVPNPPPGGDFLDIGCGWGPIAISMAMLSPAARVHAIDVNERSLDLTRRNAERLGCTRIRASLPAEVDPDLRFDLIWSNPPIRIGKAALHDLLRTWLPRLGPGGTAYLVVQRNLGSDSLARWIEADLGMPCARLGSHKGFRVLEIKAGRP</sequence>
<protein>
    <recommendedName>
        <fullName evidence="3">Methyltransferase small domain-containing protein</fullName>
    </recommendedName>
</protein>
<dbReference type="Proteomes" id="UP000013167">
    <property type="component" value="Unassembled WGS sequence"/>
</dbReference>
<dbReference type="SUPFAM" id="SSF53335">
    <property type="entry name" value="S-adenosyl-L-methionine-dependent methyltransferases"/>
    <property type="match status" value="1"/>
</dbReference>
<gene>
    <name evidence="4" type="ORF">BN10_680038</name>
</gene>
<evidence type="ECO:0000256" key="1">
    <source>
        <dbReference type="ARBA" id="ARBA00022603"/>
    </source>
</evidence>
<dbReference type="EMBL" id="CAIZ01000139">
    <property type="protein sequence ID" value="CCH70812.1"/>
    <property type="molecule type" value="Genomic_DNA"/>
</dbReference>
<comment type="caution">
    <text evidence="4">The sequence shown here is derived from an EMBL/GenBank/DDBJ whole genome shotgun (WGS) entry which is preliminary data.</text>
</comment>
<dbReference type="InterPro" id="IPR046977">
    <property type="entry name" value="RsmC/RlmG"/>
</dbReference>
<evidence type="ECO:0000313" key="4">
    <source>
        <dbReference type="EMBL" id="CCH70812.1"/>
    </source>
</evidence>
<organism evidence="4 5">
    <name type="scientific">Phycicoccus elongatus Lp2</name>
    <dbReference type="NCBI Taxonomy" id="1193181"/>
    <lineage>
        <taxon>Bacteria</taxon>
        <taxon>Bacillati</taxon>
        <taxon>Actinomycetota</taxon>
        <taxon>Actinomycetes</taxon>
        <taxon>Micrococcales</taxon>
        <taxon>Intrasporangiaceae</taxon>
        <taxon>Phycicoccus</taxon>
    </lineage>
</organism>
<evidence type="ECO:0000256" key="2">
    <source>
        <dbReference type="ARBA" id="ARBA00022679"/>
    </source>
</evidence>
<keyword evidence="2" id="KW-0808">Transferase</keyword>
<dbReference type="RefSeq" id="WP_010850655.1">
    <property type="nucleotide sequence ID" value="NZ_HF570956.1"/>
</dbReference>
<dbReference type="PANTHER" id="PTHR47816">
    <property type="entry name" value="RIBOSOMAL RNA SMALL SUBUNIT METHYLTRANSFERASE C"/>
    <property type="match status" value="1"/>
</dbReference>
<keyword evidence="1" id="KW-0489">Methyltransferase</keyword>
<dbReference type="eggNOG" id="COG2813">
    <property type="taxonomic scope" value="Bacteria"/>
</dbReference>
<dbReference type="AlphaFoldDB" id="N0E1Q9"/>
<feature type="domain" description="Methyltransferase small" evidence="3">
    <location>
        <begin position="31"/>
        <end position="196"/>
    </location>
</feature>
<dbReference type="GO" id="GO:0008757">
    <property type="term" value="F:S-adenosylmethionine-dependent methyltransferase activity"/>
    <property type="evidence" value="ECO:0007669"/>
    <property type="project" value="InterPro"/>
</dbReference>
<dbReference type="InterPro" id="IPR029063">
    <property type="entry name" value="SAM-dependent_MTases_sf"/>
</dbReference>
<evidence type="ECO:0000259" key="3">
    <source>
        <dbReference type="Pfam" id="PF05175"/>
    </source>
</evidence>
<evidence type="ECO:0000313" key="5">
    <source>
        <dbReference type="Proteomes" id="UP000013167"/>
    </source>
</evidence>
<dbReference type="CDD" id="cd02440">
    <property type="entry name" value="AdoMet_MTases"/>
    <property type="match status" value="1"/>
</dbReference>
<name>N0E1Q9_9MICO</name>
<dbReference type="Pfam" id="PF05175">
    <property type="entry name" value="MTS"/>
    <property type="match status" value="1"/>
</dbReference>
<dbReference type="Gene3D" id="3.40.50.150">
    <property type="entry name" value="Vaccinia Virus protein VP39"/>
    <property type="match status" value="1"/>
</dbReference>
<dbReference type="InterPro" id="IPR007848">
    <property type="entry name" value="Small_mtfrase_dom"/>
</dbReference>
<proteinExistence type="predicted"/>
<accession>N0E1Q9</accession>
<dbReference type="STRING" id="1193181.BN10_680038"/>
<dbReference type="PANTHER" id="PTHR47816:SF4">
    <property type="entry name" value="RIBOSOMAL RNA SMALL SUBUNIT METHYLTRANSFERASE C"/>
    <property type="match status" value="1"/>
</dbReference>
<dbReference type="HOGENOM" id="CLU_018398_7_0_11"/>